<comment type="caution">
    <text evidence="4">The sequence shown here is derived from an EMBL/GenBank/DDBJ whole genome shotgun (WGS) entry which is preliminary data.</text>
</comment>
<evidence type="ECO:0000256" key="1">
    <source>
        <dbReference type="SAM" id="MobiDB-lite"/>
    </source>
</evidence>
<reference evidence="4 5" key="1">
    <citation type="journal article" date="2015" name="Environ. Microbiol.">
        <title>Metagenome sequence of Elaphomyces granulatus from sporocarp tissue reveals Ascomycota ectomycorrhizal fingerprints of genome expansion and a Proteobacteria-rich microbiome.</title>
        <authorList>
            <person name="Quandt C.A."/>
            <person name="Kohler A."/>
            <person name="Hesse C.N."/>
            <person name="Sharpton T.J."/>
            <person name="Martin F."/>
            <person name="Spatafora J.W."/>
        </authorList>
    </citation>
    <scope>NUCLEOTIDE SEQUENCE [LARGE SCALE GENOMIC DNA]</scope>
    <source>
        <strain evidence="4 5">OSC145934</strain>
    </source>
</reference>
<keyword evidence="2" id="KW-1133">Transmembrane helix</keyword>
<feature type="transmembrane region" description="Helical" evidence="2">
    <location>
        <begin position="66"/>
        <end position="88"/>
    </location>
</feature>
<evidence type="ECO:0000256" key="2">
    <source>
        <dbReference type="SAM" id="Phobius"/>
    </source>
</evidence>
<dbReference type="OrthoDB" id="4509022at2759"/>
<evidence type="ECO:0008006" key="6">
    <source>
        <dbReference type="Google" id="ProtNLM"/>
    </source>
</evidence>
<evidence type="ECO:0000313" key="4">
    <source>
        <dbReference type="EMBL" id="OXV09047.1"/>
    </source>
</evidence>
<feature type="signal peptide" evidence="3">
    <location>
        <begin position="1"/>
        <end position="25"/>
    </location>
</feature>
<feature type="chain" id="PRO_5012624359" description="Mid2 domain-containing protein" evidence="3">
    <location>
        <begin position="26"/>
        <end position="255"/>
    </location>
</feature>
<protein>
    <recommendedName>
        <fullName evidence="6">Mid2 domain-containing protein</fullName>
    </recommendedName>
</protein>
<feature type="region of interest" description="Disordered" evidence="1">
    <location>
        <begin position="30"/>
        <end position="58"/>
    </location>
</feature>
<proteinExistence type="predicted"/>
<feature type="compositionally biased region" description="Polar residues" evidence="1">
    <location>
        <begin position="203"/>
        <end position="217"/>
    </location>
</feature>
<name>A0A232LZ13_9EURO</name>
<keyword evidence="2" id="KW-0812">Transmembrane</keyword>
<keyword evidence="2" id="KW-0472">Membrane</keyword>
<dbReference type="Proteomes" id="UP000243515">
    <property type="component" value="Unassembled WGS sequence"/>
</dbReference>
<sequence>MTPRTLPSTSSLWALLAILVQIVDARVSDAPGNGTQSNSGDSGDSSGTSTGSNNNGSQGLAQQDQIVIGVVVGVISLALIIFTIFILLRTRRKRKRRSQGFETVSTPRASLRDRPRSVQPRHLSLRQQPRCSTHSGTSAKTPAQSYYPYDPSKYQEEYPFGPSQEHSASHGYHPDSIAMTYSSVQRQPSLRSYQNPPPYQADPHTSSQQPSYTNVEQVTPPGAGSGTTEAQPVAESGFRPPRRPKPVLSRLITNL</sequence>
<dbReference type="EMBL" id="NPHW01003738">
    <property type="protein sequence ID" value="OXV09047.1"/>
    <property type="molecule type" value="Genomic_DNA"/>
</dbReference>
<evidence type="ECO:0000256" key="3">
    <source>
        <dbReference type="SAM" id="SignalP"/>
    </source>
</evidence>
<evidence type="ECO:0000313" key="5">
    <source>
        <dbReference type="Proteomes" id="UP000243515"/>
    </source>
</evidence>
<feature type="compositionally biased region" description="Low complexity" evidence="1">
    <location>
        <begin position="32"/>
        <end position="58"/>
    </location>
</feature>
<gene>
    <name evidence="4" type="ORF">Egran_03189</name>
</gene>
<keyword evidence="5" id="KW-1185">Reference proteome</keyword>
<feature type="compositionally biased region" description="Polar residues" evidence="1">
    <location>
        <begin position="179"/>
        <end position="194"/>
    </location>
</feature>
<organism evidence="4 5">
    <name type="scientific">Elaphomyces granulatus</name>
    <dbReference type="NCBI Taxonomy" id="519963"/>
    <lineage>
        <taxon>Eukaryota</taxon>
        <taxon>Fungi</taxon>
        <taxon>Dikarya</taxon>
        <taxon>Ascomycota</taxon>
        <taxon>Pezizomycotina</taxon>
        <taxon>Eurotiomycetes</taxon>
        <taxon>Eurotiomycetidae</taxon>
        <taxon>Eurotiales</taxon>
        <taxon>Elaphomycetaceae</taxon>
        <taxon>Elaphomyces</taxon>
    </lineage>
</organism>
<accession>A0A232LZ13</accession>
<feature type="region of interest" description="Disordered" evidence="1">
    <location>
        <begin position="96"/>
        <end position="255"/>
    </location>
</feature>
<keyword evidence="3" id="KW-0732">Signal</keyword>
<feature type="compositionally biased region" description="Polar residues" evidence="1">
    <location>
        <begin position="125"/>
        <end position="144"/>
    </location>
</feature>
<dbReference type="AlphaFoldDB" id="A0A232LZ13"/>